<dbReference type="EMBL" id="JACFYX010000006">
    <property type="protein sequence ID" value="MBG0835080.1"/>
    <property type="molecule type" value="Genomic_DNA"/>
</dbReference>
<comment type="caution">
    <text evidence="1">The sequence shown here is derived from an EMBL/GenBank/DDBJ whole genome shotgun (WGS) entry which is preliminary data.</text>
</comment>
<organism evidence="1 2">
    <name type="scientific">Pseudomonas chaetocerotis</name>
    <dbReference type="NCBI Taxonomy" id="2758695"/>
    <lineage>
        <taxon>Bacteria</taxon>
        <taxon>Pseudomonadati</taxon>
        <taxon>Pseudomonadota</taxon>
        <taxon>Gammaproteobacteria</taxon>
        <taxon>Pseudomonadales</taxon>
        <taxon>Pseudomonadaceae</taxon>
        <taxon>Pseudomonas</taxon>
    </lineage>
</organism>
<evidence type="ECO:0000313" key="1">
    <source>
        <dbReference type="EMBL" id="MBG0835080.1"/>
    </source>
</evidence>
<sequence length="322" mass="33997">MAFYSGSASSFEDLLTALASACATEGWVWADGILSKGAAYIRPYTSAANTTSEGLGLLIQGGTGKSGGALTGASGVIPRLGRAGATAAMVDISFPVAYSIHVFDSPDEVYLFIRYSVDRFSWLAFGVSSVPGLPGTGLWLAACARRGYMSSGDLGGFSIRPDSGGGTGINNSSSARCSPGLFWVSDRASNFTARQDCIHANIDGEGWSGQTGGGSGIQGFNAIYPVFNLITYSPSPWNGESILIPIQPHIWRASNKCSLVADLGHARYVRIDNYEPEQIISIGPDQWKIYPFAQKNSEERDGATYGIAHSGTFGIAIRYDGP</sequence>
<reference evidence="1" key="1">
    <citation type="submission" date="2020-07" db="EMBL/GenBank/DDBJ databases">
        <title>Pseudomonas chaetoceroseae sp. nov., a new member of the Pseudomonas oleovorans group isolated from a culture of Chaetoceros calcitrans.</title>
        <authorList>
            <person name="Girard L."/>
            <person name="Lood C."/>
            <person name="De Mot R."/>
            <person name="Baudart J."/>
        </authorList>
    </citation>
    <scope>NUCLEOTIDE SEQUENCE</scope>
    <source>
        <strain evidence="1">536</strain>
    </source>
</reference>
<proteinExistence type="predicted"/>
<evidence type="ECO:0000313" key="2">
    <source>
        <dbReference type="Proteomes" id="UP000596932"/>
    </source>
</evidence>
<evidence type="ECO:0008006" key="3">
    <source>
        <dbReference type="Google" id="ProtNLM"/>
    </source>
</evidence>
<protein>
    <recommendedName>
        <fullName evidence="3">Virion structural protein</fullName>
    </recommendedName>
</protein>
<dbReference type="RefSeq" id="WP_196474625.1">
    <property type="nucleotide sequence ID" value="NZ_JACFYX020000006.1"/>
</dbReference>
<accession>A0A931D3H2</accession>
<dbReference type="AlphaFoldDB" id="A0A931D3H2"/>
<keyword evidence="2" id="KW-1185">Reference proteome</keyword>
<name>A0A931D3H2_9PSED</name>
<dbReference type="Proteomes" id="UP000596932">
    <property type="component" value="Unassembled WGS sequence"/>
</dbReference>
<gene>
    <name evidence="1" type="ORF">H3221_08135</name>
</gene>